<dbReference type="STRING" id="318479.A0A0N4U2A3"/>
<evidence type="ECO:0000313" key="14">
    <source>
        <dbReference type="WBParaSite" id="DME_0000079401-mRNA-1"/>
    </source>
</evidence>
<dbReference type="PROSITE" id="PS50089">
    <property type="entry name" value="ZF_RING_2"/>
    <property type="match status" value="1"/>
</dbReference>
<keyword evidence="3" id="KW-0227">DNA damage</keyword>
<dbReference type="GO" id="GO:0045944">
    <property type="term" value="P:positive regulation of transcription by RNA polymerase II"/>
    <property type="evidence" value="ECO:0007669"/>
    <property type="project" value="TreeGrafter"/>
</dbReference>
<keyword evidence="6" id="KW-0234">DNA repair</keyword>
<dbReference type="GO" id="GO:0031436">
    <property type="term" value="C:BRCA1-BARD1 complex"/>
    <property type="evidence" value="ECO:0007669"/>
    <property type="project" value="TreeGrafter"/>
</dbReference>
<evidence type="ECO:0000256" key="8">
    <source>
        <dbReference type="PROSITE-ProRule" id="PRU00175"/>
    </source>
</evidence>
<evidence type="ECO:0000256" key="5">
    <source>
        <dbReference type="ARBA" id="ARBA00022833"/>
    </source>
</evidence>
<evidence type="ECO:0000259" key="9">
    <source>
        <dbReference type="PROSITE" id="PS50089"/>
    </source>
</evidence>
<evidence type="ECO:0000259" key="10">
    <source>
        <dbReference type="PROSITE" id="PS50172"/>
    </source>
</evidence>
<organism evidence="12 14">
    <name type="scientific">Dracunculus medinensis</name>
    <name type="common">Guinea worm</name>
    <dbReference type="NCBI Taxonomy" id="318479"/>
    <lineage>
        <taxon>Eukaryota</taxon>
        <taxon>Metazoa</taxon>
        <taxon>Ecdysozoa</taxon>
        <taxon>Nematoda</taxon>
        <taxon>Chromadorea</taxon>
        <taxon>Rhabditida</taxon>
        <taxon>Spirurina</taxon>
        <taxon>Dracunculoidea</taxon>
        <taxon>Dracunculidae</taxon>
        <taxon>Dracunculus</taxon>
    </lineage>
</organism>
<evidence type="ECO:0000313" key="11">
    <source>
        <dbReference type="EMBL" id="VDN55181.1"/>
    </source>
</evidence>
<evidence type="ECO:0000256" key="6">
    <source>
        <dbReference type="ARBA" id="ARBA00023204"/>
    </source>
</evidence>
<keyword evidence="4 8" id="KW-0479">Metal-binding</keyword>
<dbReference type="GO" id="GO:0004842">
    <property type="term" value="F:ubiquitin-protein transferase activity"/>
    <property type="evidence" value="ECO:0007669"/>
    <property type="project" value="TreeGrafter"/>
</dbReference>
<evidence type="ECO:0000256" key="3">
    <source>
        <dbReference type="ARBA" id="ARBA00022763"/>
    </source>
</evidence>
<evidence type="ECO:0000256" key="4">
    <source>
        <dbReference type="ARBA" id="ARBA00022771"/>
    </source>
</evidence>
<sequence length="526" mass="60348">MVIYLAVFPLSGHHRSTLSDPLLTTCSHPFCRTCFNECLKRLASLRCPICKRALNRRSCRPCPALKTAILNYLVLARTFIKEHKDKISSECNFLESQVIVPQQCFQKHDQEHHFSQSHSAFKQFSLCQQSNLQGNLLKNVNLLGNEGLLQNNPQIILKAQIKPSSPIVEHNEVKIENKQPDLSTRSEELQKYSLDCTDLIDSSSSSSLVANNTSQFSANHENCVSKFISSKQKFVSCETLVPISNISNELKLTVYELARQEGISNIRSLIALLPWIPSLLDFESEELCQLMEKREKVSSFDKKRSYENSDQNGSPQKRPKKFIVNFRKNNRICITLSKNSNSGDEIVSSFLAIFQDVRYSPHITAECTHFVIMDECRIDNLRTIKYVQAILNGCEIVNQSWLKESVINKSICPTDEYRYFFRRRDAMLYNEIDNVSYLRSIFKDFVFYLPKGFQSSIIKPEFLEEAIQKCGGFCAKPVNIVSFRCDIIIFAKVVVADWILDSICNHQMLPIREYRVVNLCSLGVKR</sequence>
<evidence type="ECO:0000313" key="12">
    <source>
        <dbReference type="Proteomes" id="UP000038040"/>
    </source>
</evidence>
<name>A0A0N4U2A3_DRAME</name>
<dbReference type="PANTHER" id="PTHR13763">
    <property type="entry name" value="BREAST CANCER TYPE 1 SUSCEPTIBILITY PROTEIN BRCA1"/>
    <property type="match status" value="1"/>
</dbReference>
<reference evidence="14" key="1">
    <citation type="submission" date="2017-02" db="UniProtKB">
        <authorList>
            <consortium name="WormBaseParasite"/>
        </authorList>
    </citation>
    <scope>IDENTIFICATION</scope>
</reference>
<dbReference type="InterPro" id="IPR036420">
    <property type="entry name" value="BRCT_dom_sf"/>
</dbReference>
<protein>
    <submittedName>
        <fullName evidence="14">RING-type E3 ubiquitin transferase BRCA1</fullName>
    </submittedName>
</protein>
<dbReference type="WBParaSite" id="DME_0000079401-mRNA-1">
    <property type="protein sequence ID" value="DME_0000079401-mRNA-1"/>
    <property type="gene ID" value="DME_0000079401"/>
</dbReference>
<dbReference type="PROSITE" id="PS50172">
    <property type="entry name" value="BRCT"/>
    <property type="match status" value="2"/>
</dbReference>
<gene>
    <name evidence="11" type="ORF">DME_LOCUS5154</name>
</gene>
<dbReference type="AlphaFoldDB" id="A0A0N4U2A3"/>
<keyword evidence="5" id="KW-0862">Zinc</keyword>
<dbReference type="InterPro" id="IPR001357">
    <property type="entry name" value="BRCT_dom"/>
</dbReference>
<accession>A0A0N4U2A3</accession>
<proteinExistence type="predicted"/>
<dbReference type="Proteomes" id="UP000038040">
    <property type="component" value="Unplaced"/>
</dbReference>
<dbReference type="GO" id="GO:0008270">
    <property type="term" value="F:zinc ion binding"/>
    <property type="evidence" value="ECO:0007669"/>
    <property type="project" value="UniProtKB-KW"/>
</dbReference>
<dbReference type="Proteomes" id="UP000274756">
    <property type="component" value="Unassembled WGS sequence"/>
</dbReference>
<keyword evidence="13" id="KW-1185">Reference proteome</keyword>
<keyword evidence="7" id="KW-0539">Nucleus</keyword>
<dbReference type="SUPFAM" id="SSF52113">
    <property type="entry name" value="BRCT domain"/>
    <property type="match status" value="2"/>
</dbReference>
<dbReference type="SUPFAM" id="SSF57850">
    <property type="entry name" value="RING/U-box"/>
    <property type="match status" value="1"/>
</dbReference>
<dbReference type="Gene3D" id="3.30.40.10">
    <property type="entry name" value="Zinc/RING finger domain, C3HC4 (zinc finger)"/>
    <property type="match status" value="1"/>
</dbReference>
<dbReference type="PANTHER" id="PTHR13763:SF0">
    <property type="entry name" value="BREAST CANCER TYPE 1 SUSCEPTIBILITY PROTEIN"/>
    <property type="match status" value="1"/>
</dbReference>
<dbReference type="OrthoDB" id="5790173at2759"/>
<feature type="domain" description="RING-type" evidence="9">
    <location>
        <begin position="23"/>
        <end position="51"/>
    </location>
</feature>
<dbReference type="GO" id="GO:0000724">
    <property type="term" value="P:double-strand break repair via homologous recombination"/>
    <property type="evidence" value="ECO:0007669"/>
    <property type="project" value="TreeGrafter"/>
</dbReference>
<dbReference type="GO" id="GO:0070531">
    <property type="term" value="C:BRCA1-A complex"/>
    <property type="evidence" value="ECO:0007669"/>
    <property type="project" value="TreeGrafter"/>
</dbReference>
<feature type="domain" description="BRCT" evidence="10">
    <location>
        <begin position="343"/>
        <end position="419"/>
    </location>
</feature>
<evidence type="ECO:0000313" key="13">
    <source>
        <dbReference type="Proteomes" id="UP000274756"/>
    </source>
</evidence>
<dbReference type="InterPro" id="IPR001841">
    <property type="entry name" value="Znf_RING"/>
</dbReference>
<evidence type="ECO:0000256" key="1">
    <source>
        <dbReference type="ARBA" id="ARBA00004123"/>
    </source>
</evidence>
<evidence type="ECO:0000256" key="7">
    <source>
        <dbReference type="ARBA" id="ARBA00023242"/>
    </source>
</evidence>
<feature type="domain" description="BRCT" evidence="10">
    <location>
        <begin position="437"/>
        <end position="516"/>
    </location>
</feature>
<keyword evidence="4 8" id="KW-0863">Zinc-finger</keyword>
<keyword evidence="2" id="KW-0677">Repeat</keyword>
<dbReference type="InterPro" id="IPR031099">
    <property type="entry name" value="BRCA1-associated"/>
</dbReference>
<dbReference type="InterPro" id="IPR013083">
    <property type="entry name" value="Znf_RING/FYVE/PHD"/>
</dbReference>
<reference evidence="11 13" key="2">
    <citation type="submission" date="2018-11" db="EMBL/GenBank/DDBJ databases">
        <authorList>
            <consortium name="Pathogen Informatics"/>
        </authorList>
    </citation>
    <scope>NUCLEOTIDE SEQUENCE [LARGE SCALE GENOMIC DNA]</scope>
</reference>
<evidence type="ECO:0000256" key="2">
    <source>
        <dbReference type="ARBA" id="ARBA00022737"/>
    </source>
</evidence>
<dbReference type="EMBL" id="UYYG01001151">
    <property type="protein sequence ID" value="VDN55181.1"/>
    <property type="molecule type" value="Genomic_DNA"/>
</dbReference>
<dbReference type="Gene3D" id="3.40.50.10190">
    <property type="entry name" value="BRCT domain"/>
    <property type="match status" value="1"/>
</dbReference>
<comment type="subcellular location">
    <subcellularLocation>
        <location evidence="1">Nucleus</location>
    </subcellularLocation>
</comment>